<organism evidence="5 6">
    <name type="scientific">Cellulomonas persica</name>
    <dbReference type="NCBI Taxonomy" id="76861"/>
    <lineage>
        <taxon>Bacteria</taxon>
        <taxon>Bacillati</taxon>
        <taxon>Actinomycetota</taxon>
        <taxon>Actinomycetes</taxon>
        <taxon>Micrococcales</taxon>
        <taxon>Cellulomonadaceae</taxon>
        <taxon>Cellulomonas</taxon>
    </lineage>
</organism>
<accession>A0A510UR91</accession>
<dbReference type="OrthoDB" id="3404679at2"/>
<protein>
    <submittedName>
        <fullName evidence="5">Acyltransferase</fullName>
    </submittedName>
</protein>
<comment type="caution">
    <text evidence="5">The sequence shown here is derived from an EMBL/GenBank/DDBJ whole genome shotgun (WGS) entry which is preliminary data.</text>
</comment>
<dbReference type="GO" id="GO:0016020">
    <property type="term" value="C:membrane"/>
    <property type="evidence" value="ECO:0007669"/>
    <property type="project" value="TreeGrafter"/>
</dbReference>
<reference evidence="5 6" key="1">
    <citation type="submission" date="2019-07" db="EMBL/GenBank/DDBJ databases">
        <title>Whole genome shotgun sequence of Cellulomonas persica NBRC 101101.</title>
        <authorList>
            <person name="Hosoyama A."/>
            <person name="Uohara A."/>
            <person name="Ohji S."/>
            <person name="Ichikawa N."/>
        </authorList>
    </citation>
    <scope>NUCLEOTIDE SEQUENCE [LARGE SCALE GENOMIC DNA]</scope>
    <source>
        <strain evidence="5 6">NBRC 101101</strain>
    </source>
</reference>
<keyword evidence="2" id="KW-0812">Transmembrane</keyword>
<keyword evidence="5" id="KW-0012">Acyltransferase</keyword>
<dbReference type="Proteomes" id="UP000321386">
    <property type="component" value="Unassembled WGS sequence"/>
</dbReference>
<dbReference type="RefSeq" id="WP_146805408.1">
    <property type="nucleotide sequence ID" value="NZ_BJUA01000003.1"/>
</dbReference>
<dbReference type="InterPro" id="IPR043968">
    <property type="entry name" value="SGNH"/>
</dbReference>
<dbReference type="EMBL" id="BJUA01000003">
    <property type="protein sequence ID" value="GEK17142.1"/>
    <property type="molecule type" value="Genomic_DNA"/>
</dbReference>
<evidence type="ECO:0000259" key="4">
    <source>
        <dbReference type="Pfam" id="PF19040"/>
    </source>
</evidence>
<feature type="transmembrane region" description="Helical" evidence="2">
    <location>
        <begin position="57"/>
        <end position="77"/>
    </location>
</feature>
<dbReference type="GO" id="GO:0016747">
    <property type="term" value="F:acyltransferase activity, transferring groups other than amino-acyl groups"/>
    <property type="evidence" value="ECO:0007669"/>
    <property type="project" value="InterPro"/>
</dbReference>
<feature type="transmembrane region" description="Helical" evidence="2">
    <location>
        <begin position="254"/>
        <end position="273"/>
    </location>
</feature>
<keyword evidence="2" id="KW-1133">Transmembrane helix</keyword>
<evidence type="ECO:0000313" key="6">
    <source>
        <dbReference type="Proteomes" id="UP000321386"/>
    </source>
</evidence>
<dbReference type="PANTHER" id="PTHR23028">
    <property type="entry name" value="ACETYLTRANSFERASE"/>
    <property type="match status" value="1"/>
</dbReference>
<dbReference type="AlphaFoldDB" id="A0A510UR91"/>
<dbReference type="InterPro" id="IPR002656">
    <property type="entry name" value="Acyl_transf_3_dom"/>
</dbReference>
<feature type="transmembrane region" description="Helical" evidence="2">
    <location>
        <begin position="98"/>
        <end position="118"/>
    </location>
</feature>
<keyword evidence="2" id="KW-0472">Membrane</keyword>
<dbReference type="Pfam" id="PF19040">
    <property type="entry name" value="SGNH"/>
    <property type="match status" value="1"/>
</dbReference>
<dbReference type="PANTHER" id="PTHR23028:SF53">
    <property type="entry name" value="ACYL_TRANSF_3 DOMAIN-CONTAINING PROTEIN"/>
    <property type="match status" value="1"/>
</dbReference>
<keyword evidence="6" id="KW-1185">Reference proteome</keyword>
<keyword evidence="5" id="KW-0808">Transferase</keyword>
<feature type="domain" description="SGNH" evidence="4">
    <location>
        <begin position="464"/>
        <end position="687"/>
    </location>
</feature>
<feature type="domain" description="Acyltransferase 3" evidence="3">
    <location>
        <begin position="32"/>
        <end position="346"/>
    </location>
</feature>
<sequence length="709" mass="75093">MAATSTAHVEPLTPQGPEAASGKHRSTAFRPDIEGLRAVAIGLVLIYHAGVDWVPGGFVGVDVFFVISGFLITSLLVREIERTGRVALAQFYARRARRLLPAAALVLVAAALMTWWLLPITQRRVFGLDIVSAAFYVVNWRLADRSVDYLAEDVAASPVQHFWSLAVEEQFYIVWPLLIIVGLLVARRFSTPLRPTLGVALALVVVPTFAWSVHQTAASPSTAFFVTSTRLWELGIGAAVAVGALWWKRLPRAFAIVLGVLGALGLAYSGFVIDAQDPWPGSLAMVPVLATAAVIIAGVSAADTGVNRLLAWRPFVWVGGISYSLYLWHWLFIVGGTAHYGELGAKRGLLLTALAFIPAWLSHKLVENPVRFSPRLARSNGLSLSLGGNLSLAAAIAGLVLCLPLVTARPTPVAADPTKPFGAAAIAADEQGAANLWKLDTADSITPAPEQATADVPDAYDRGCQVSQDSSEPVECVYGDENGDVTVALVGDSKALQWITALDEIGKERGWRVITHTKSTCAFTAADVLRDGKPYDTCNEWNDAVTALLLEQKPALVITSQNAARAAAAGSGSSAGTSEAMVAGLEERWGELSDAGITVAAIANNAAPDDEVYECVAQHPDALSTCAFEATYPTREVQSAAARATGAVVLDLSELICPGGKCPAVIGDVLVYRQGSHLTRTYVSTLTEPLHAQLVSALAATPAAPLMED</sequence>
<dbReference type="GO" id="GO:0009103">
    <property type="term" value="P:lipopolysaccharide biosynthetic process"/>
    <property type="evidence" value="ECO:0007669"/>
    <property type="project" value="TreeGrafter"/>
</dbReference>
<evidence type="ECO:0000313" key="5">
    <source>
        <dbReference type="EMBL" id="GEK17142.1"/>
    </source>
</evidence>
<feature type="transmembrane region" description="Helical" evidence="2">
    <location>
        <begin position="279"/>
        <end position="302"/>
    </location>
</feature>
<feature type="transmembrane region" description="Helical" evidence="2">
    <location>
        <begin position="382"/>
        <end position="406"/>
    </location>
</feature>
<proteinExistence type="predicted"/>
<feature type="transmembrane region" description="Helical" evidence="2">
    <location>
        <begin position="344"/>
        <end position="361"/>
    </location>
</feature>
<feature type="transmembrane region" description="Helical" evidence="2">
    <location>
        <begin position="170"/>
        <end position="186"/>
    </location>
</feature>
<evidence type="ECO:0000256" key="2">
    <source>
        <dbReference type="SAM" id="Phobius"/>
    </source>
</evidence>
<feature type="transmembrane region" description="Helical" evidence="2">
    <location>
        <begin position="314"/>
        <end position="332"/>
    </location>
</feature>
<feature type="transmembrane region" description="Helical" evidence="2">
    <location>
        <begin position="35"/>
        <end position="51"/>
    </location>
</feature>
<evidence type="ECO:0000259" key="3">
    <source>
        <dbReference type="Pfam" id="PF01757"/>
    </source>
</evidence>
<gene>
    <name evidence="5" type="ORF">CPE01_08750</name>
</gene>
<dbReference type="InterPro" id="IPR050879">
    <property type="entry name" value="Acyltransferase_3"/>
</dbReference>
<feature type="region of interest" description="Disordered" evidence="1">
    <location>
        <begin position="1"/>
        <end position="25"/>
    </location>
</feature>
<feature type="transmembrane region" description="Helical" evidence="2">
    <location>
        <begin position="231"/>
        <end position="247"/>
    </location>
</feature>
<feature type="transmembrane region" description="Helical" evidence="2">
    <location>
        <begin position="193"/>
        <end position="211"/>
    </location>
</feature>
<name>A0A510UR91_9CELL</name>
<dbReference type="Pfam" id="PF01757">
    <property type="entry name" value="Acyl_transf_3"/>
    <property type="match status" value="1"/>
</dbReference>
<evidence type="ECO:0000256" key="1">
    <source>
        <dbReference type="SAM" id="MobiDB-lite"/>
    </source>
</evidence>